<evidence type="ECO:0000256" key="3">
    <source>
        <dbReference type="SAM" id="MobiDB-lite"/>
    </source>
</evidence>
<dbReference type="InterPro" id="IPR002227">
    <property type="entry name" value="Tyrosinase_Cu-bd"/>
</dbReference>
<accession>A0A9Q6S7U7</accession>
<feature type="domain" description="Tyrosinase copper-binding" evidence="5">
    <location>
        <begin position="142"/>
        <end position="153"/>
    </location>
</feature>
<dbReference type="InterPro" id="IPR050316">
    <property type="entry name" value="Tyrosinase/Hemocyanin"/>
</dbReference>
<feature type="domain" description="Tyrosinase copper-binding" evidence="4">
    <location>
        <begin position="26"/>
        <end position="43"/>
    </location>
</feature>
<dbReference type="PANTHER" id="PTHR11474">
    <property type="entry name" value="TYROSINASE FAMILY MEMBER"/>
    <property type="match status" value="1"/>
</dbReference>
<evidence type="ECO:0000259" key="4">
    <source>
        <dbReference type="PROSITE" id="PS00497"/>
    </source>
</evidence>
<name>A0A9Q6S7U7_9BURK</name>
<proteinExistence type="predicted"/>
<dbReference type="InterPro" id="IPR008922">
    <property type="entry name" value="Di-copper_centre_dom_sf"/>
</dbReference>
<evidence type="ECO:0000313" key="9">
    <source>
        <dbReference type="Proteomes" id="UP001462961"/>
    </source>
</evidence>
<dbReference type="Pfam" id="PF00264">
    <property type="entry name" value="Tyrosinase"/>
    <property type="match status" value="2"/>
</dbReference>
<dbReference type="AlphaFoldDB" id="A0A9Q6S7U7"/>
<evidence type="ECO:0000259" key="5">
    <source>
        <dbReference type="PROSITE" id="PS00498"/>
    </source>
</evidence>
<evidence type="ECO:0000313" key="8">
    <source>
        <dbReference type="Proteomes" id="UP000509548"/>
    </source>
</evidence>
<dbReference type="PANTHER" id="PTHR11474:SF76">
    <property type="entry name" value="SHKT DOMAIN-CONTAINING PROTEIN"/>
    <property type="match status" value="1"/>
</dbReference>
<dbReference type="PROSITE" id="PS00498">
    <property type="entry name" value="TYROSINASE_2"/>
    <property type="match status" value="1"/>
</dbReference>
<protein>
    <submittedName>
        <fullName evidence="6">Tyrosinase family protein</fullName>
    </submittedName>
</protein>
<dbReference type="GO" id="GO:0046872">
    <property type="term" value="F:metal ion binding"/>
    <property type="evidence" value="ECO:0007669"/>
    <property type="project" value="UniProtKB-KW"/>
</dbReference>
<dbReference type="EMBL" id="CP015959">
    <property type="protein sequence ID" value="QLB66219.1"/>
    <property type="molecule type" value="Genomic_DNA"/>
</dbReference>
<dbReference type="GO" id="GO:0016491">
    <property type="term" value="F:oxidoreductase activity"/>
    <property type="evidence" value="ECO:0007669"/>
    <property type="project" value="InterPro"/>
</dbReference>
<evidence type="ECO:0000313" key="6">
    <source>
        <dbReference type="EMBL" id="MEO1756839.1"/>
    </source>
</evidence>
<dbReference type="Proteomes" id="UP001462961">
    <property type="component" value="Unassembled WGS sequence"/>
</dbReference>
<reference evidence="7" key="2">
    <citation type="submission" date="2016-06" db="EMBL/GenBank/DDBJ databases">
        <authorList>
            <person name="Huang P."/>
            <person name="Jiang X."/>
            <person name="Liu X."/>
        </authorList>
    </citation>
    <scope>NUCLEOTIDE SEQUENCE</scope>
    <source>
        <strain evidence="7">852011</strain>
    </source>
</reference>
<gene>
    <name evidence="7" type="ORF">A9O66_28640</name>
    <name evidence="6" type="ORF">VOI32_23235</name>
</gene>
<dbReference type="Gene3D" id="1.10.1280.10">
    <property type="entry name" value="Di-copper center containing domain from catechol oxidase"/>
    <property type="match status" value="2"/>
</dbReference>
<keyword evidence="9" id="KW-1185">Reference proteome</keyword>
<dbReference type="PROSITE" id="PS00497">
    <property type="entry name" value="TYROSINASE_1"/>
    <property type="match status" value="1"/>
</dbReference>
<reference evidence="7 8" key="1">
    <citation type="journal article" date="2014" name="Genome Announc.">
        <title>Draft Genome Sequence of the Haloacid-Degrading Burkholderia caribensis Strain MBA4.</title>
        <authorList>
            <person name="Pan Y."/>
            <person name="Kong K.F."/>
            <person name="Tsang J.S."/>
        </authorList>
    </citation>
    <scope>NUCLEOTIDE SEQUENCE [LARGE SCALE GENOMIC DNA]</scope>
    <source>
        <strain evidence="7 8">852011</strain>
    </source>
</reference>
<dbReference type="RefSeq" id="WP_202036522.1">
    <property type="nucleotide sequence ID" value="NZ_CP015959.1"/>
</dbReference>
<evidence type="ECO:0000313" key="7">
    <source>
        <dbReference type="EMBL" id="QLB66219.1"/>
    </source>
</evidence>
<keyword evidence="1" id="KW-0479">Metal-binding</keyword>
<sequence length="295" mass="33879">MQANTNAADPNSWQYWTNVHANYCPHKQPYFLAWHRGYLYYLERQIRLVSGDVGFTLPYWDWFTNPHVPAEFTDQASGNPLYCPRLNTNVYSALDLSPWASSTVNFQRGTVNSFEEKFETAPHNPVHNIIGNAMATMQSPRDPIFYLHHANVDRLWHAWALPDGRTMPVPSDPYWAGTFTYASGLTILKEQTYSARTRLGYDYDRASRPTTMPPQAQVGRIIRVCKHWPFAQSPGNRLLPRHGCSQHRHGRALDRRRERRHAARTVDDGARHRRGRIDGACSAAAIRHSRAARGR</sequence>
<keyword evidence="2" id="KW-0186">Copper</keyword>
<organism evidence="7 8">
    <name type="scientific">Paraburkholderia caribensis</name>
    <dbReference type="NCBI Taxonomy" id="75105"/>
    <lineage>
        <taxon>Bacteria</taxon>
        <taxon>Pseudomonadati</taxon>
        <taxon>Pseudomonadota</taxon>
        <taxon>Betaproteobacteria</taxon>
        <taxon>Burkholderiales</taxon>
        <taxon>Burkholderiaceae</taxon>
        <taxon>Paraburkholderia</taxon>
    </lineage>
</organism>
<evidence type="ECO:0000256" key="1">
    <source>
        <dbReference type="ARBA" id="ARBA00022723"/>
    </source>
</evidence>
<evidence type="ECO:0000256" key="2">
    <source>
        <dbReference type="ARBA" id="ARBA00023008"/>
    </source>
</evidence>
<reference evidence="6 9" key="3">
    <citation type="submission" date="2024-01" db="EMBL/GenBank/DDBJ databases">
        <title>The diversity of rhizobia nodulating Mimosa spp. in eleven states of Brazil covering several biomes is determined by host plant, location, and edaphic factors.</title>
        <authorList>
            <person name="Rouws L."/>
            <person name="Barauna A."/>
            <person name="Beukes C."/>
            <person name="De Faria S.M."/>
            <person name="Gross E."/>
            <person name="Dos Reis Junior F.B."/>
            <person name="Simon M."/>
            <person name="Maluk M."/>
            <person name="Odee D.W."/>
            <person name="Kenicer G."/>
            <person name="Young J.P.W."/>
            <person name="Reis V.M."/>
            <person name="Zilli J."/>
            <person name="James E.K."/>
        </authorList>
    </citation>
    <scope>NUCLEOTIDE SEQUENCE [LARGE SCALE GENOMIC DNA]</scope>
    <source>
        <strain evidence="6 9">JHI1651</strain>
    </source>
</reference>
<feature type="region of interest" description="Disordered" evidence="3">
    <location>
        <begin position="243"/>
        <end position="274"/>
    </location>
</feature>
<dbReference type="EMBL" id="JAYLVJ010000030">
    <property type="protein sequence ID" value="MEO1756839.1"/>
    <property type="molecule type" value="Genomic_DNA"/>
</dbReference>
<dbReference type="SUPFAM" id="SSF48056">
    <property type="entry name" value="Di-copper centre-containing domain"/>
    <property type="match status" value="1"/>
</dbReference>
<dbReference type="Proteomes" id="UP000509548">
    <property type="component" value="Chromosome 2"/>
</dbReference>